<dbReference type="EMBL" id="VFSU01000032">
    <property type="protein sequence ID" value="TPE59142.1"/>
    <property type="molecule type" value="Genomic_DNA"/>
</dbReference>
<dbReference type="Pfam" id="PF03968">
    <property type="entry name" value="LptD_N"/>
    <property type="match status" value="1"/>
</dbReference>
<evidence type="ECO:0000256" key="3">
    <source>
        <dbReference type="ARBA" id="ARBA00022764"/>
    </source>
</evidence>
<evidence type="ECO:0000313" key="7">
    <source>
        <dbReference type="Proteomes" id="UP000319897"/>
    </source>
</evidence>
<dbReference type="GO" id="GO:0009279">
    <property type="term" value="C:cell outer membrane"/>
    <property type="evidence" value="ECO:0007669"/>
    <property type="project" value="TreeGrafter"/>
</dbReference>
<dbReference type="InterPro" id="IPR014340">
    <property type="entry name" value="LptA"/>
</dbReference>
<dbReference type="InterPro" id="IPR005653">
    <property type="entry name" value="OstA-like_N"/>
</dbReference>
<dbReference type="InterPro" id="IPR052037">
    <property type="entry name" value="LPS_export_LptA"/>
</dbReference>
<evidence type="ECO:0000256" key="2">
    <source>
        <dbReference type="ARBA" id="ARBA00022729"/>
    </source>
</evidence>
<dbReference type="Proteomes" id="UP000319897">
    <property type="component" value="Unassembled WGS sequence"/>
</dbReference>
<evidence type="ECO:0000256" key="1">
    <source>
        <dbReference type="ARBA" id="ARBA00022448"/>
    </source>
</evidence>
<organism evidence="6 7">
    <name type="scientific">Sandaracinobacter neustonicus</name>
    <dbReference type="NCBI Taxonomy" id="1715348"/>
    <lineage>
        <taxon>Bacteria</taxon>
        <taxon>Pseudomonadati</taxon>
        <taxon>Pseudomonadota</taxon>
        <taxon>Alphaproteobacteria</taxon>
        <taxon>Sphingomonadales</taxon>
        <taxon>Sphingosinicellaceae</taxon>
        <taxon>Sandaracinobacter</taxon>
    </lineage>
</organism>
<reference evidence="6 7" key="1">
    <citation type="submission" date="2019-06" db="EMBL/GenBank/DDBJ databases">
        <authorList>
            <person name="Lee I."/>
            <person name="Jang G.I."/>
            <person name="Hwang C.Y."/>
        </authorList>
    </citation>
    <scope>NUCLEOTIDE SEQUENCE [LARGE SCALE GENOMIC DNA]</scope>
    <source>
        <strain evidence="6 7">PAMC 28131</strain>
    </source>
</reference>
<accession>A0A501XEZ5</accession>
<evidence type="ECO:0000259" key="5">
    <source>
        <dbReference type="Pfam" id="PF03968"/>
    </source>
</evidence>
<evidence type="ECO:0000313" key="6">
    <source>
        <dbReference type="EMBL" id="TPE59142.1"/>
    </source>
</evidence>
<feature type="signal peptide" evidence="4">
    <location>
        <begin position="1"/>
        <end position="23"/>
    </location>
</feature>
<sequence length="176" mass="18815">MKPSYFLITAALLAPLAAAPAMAQGITTSALRGLDNKAPIDVDADRIDVLDQQNQAIFTGNVRVRQGNLTLEADRIKVAYSRPAKGDPVIQRLDADGNVRLATPSERATSRFGIYDVDKRILTLIGNVVLTQGTTKVQGNRLTIDLASGRSTLDGKTSTGQPGSRVSGRFAVPDRK</sequence>
<dbReference type="PANTHER" id="PTHR36504">
    <property type="entry name" value="LIPOPOLYSACCHARIDE EXPORT SYSTEM PROTEIN LPTA"/>
    <property type="match status" value="1"/>
</dbReference>
<dbReference type="GO" id="GO:0001530">
    <property type="term" value="F:lipopolysaccharide binding"/>
    <property type="evidence" value="ECO:0007669"/>
    <property type="project" value="InterPro"/>
</dbReference>
<name>A0A501XEZ5_9SPHN</name>
<keyword evidence="1" id="KW-0813">Transport</keyword>
<dbReference type="AlphaFoldDB" id="A0A501XEZ5"/>
<dbReference type="GO" id="GO:0030288">
    <property type="term" value="C:outer membrane-bounded periplasmic space"/>
    <property type="evidence" value="ECO:0007669"/>
    <property type="project" value="TreeGrafter"/>
</dbReference>
<evidence type="ECO:0000256" key="4">
    <source>
        <dbReference type="SAM" id="SignalP"/>
    </source>
</evidence>
<dbReference type="GO" id="GO:0017089">
    <property type="term" value="F:glycolipid transfer activity"/>
    <property type="evidence" value="ECO:0007669"/>
    <property type="project" value="TreeGrafter"/>
</dbReference>
<dbReference type="GO" id="GO:0015920">
    <property type="term" value="P:lipopolysaccharide transport"/>
    <property type="evidence" value="ECO:0007669"/>
    <property type="project" value="InterPro"/>
</dbReference>
<protein>
    <submittedName>
        <fullName evidence="6">Lipopolysaccharide transport periplasmic protein LptA</fullName>
    </submittedName>
</protein>
<gene>
    <name evidence="6" type="primary">lptA</name>
    <name evidence="6" type="ORF">FJQ54_14880</name>
</gene>
<comment type="caution">
    <text evidence="6">The sequence shown here is derived from an EMBL/GenBank/DDBJ whole genome shotgun (WGS) entry which is preliminary data.</text>
</comment>
<feature type="domain" description="Organic solvent tolerance-like N-terminal" evidence="5">
    <location>
        <begin position="42"/>
        <end position="149"/>
    </location>
</feature>
<proteinExistence type="predicted"/>
<dbReference type="PANTHER" id="PTHR36504:SF1">
    <property type="entry name" value="LIPOPOLYSACCHARIDE EXPORT SYSTEM PROTEIN LPTA"/>
    <property type="match status" value="1"/>
</dbReference>
<keyword evidence="7" id="KW-1185">Reference proteome</keyword>
<feature type="chain" id="PRO_5021478084" evidence="4">
    <location>
        <begin position="24"/>
        <end position="176"/>
    </location>
</feature>
<dbReference type="NCBIfam" id="TIGR03002">
    <property type="entry name" value="outer_YhbN_LptA"/>
    <property type="match status" value="1"/>
</dbReference>
<dbReference type="Gene3D" id="2.60.450.10">
    <property type="entry name" value="Lipopolysaccharide (LPS) transport protein A like domain"/>
    <property type="match status" value="1"/>
</dbReference>
<keyword evidence="3" id="KW-0574">Periplasm</keyword>
<dbReference type="OrthoDB" id="9811926at2"/>
<keyword evidence="2 4" id="KW-0732">Signal</keyword>